<accession>A0A847RMJ1</accession>
<sequence length="393" mass="43168">MDQHHDTFDQAALILRCLRGEATSAEQQQLQIWLAADPRHEALYRDLQDPEQLAAGIAFQETIDVQADWEAVQARISTPPPVRRPVWIKLAAWTAAAAAVVTGIVWLYSRPENSRDARIVADQSHTFRNDVLPGGNQAVLQLGNGKTVTLGSNGSQTITEADGTTIQRGNGSLVYTDASDSATTSLYNTLTTNRAGQYQLTLEDGTKVWLNAASSLTFPVHFNGAERKVALTGEGYFEVAANARQPFKVTVNGVDVLVLGTSFNIGAYDHTVNTTLVSGAVKVQLPGKRSWQLVPGQQARVQHEQVSITYADTEKAIAWKEGIFYFKDDDLRDIMEQVARWYDLELDFKGPLPTGKISGNISRQARLSQVLEMLNYVSGAHFDIRGRKVSVGL</sequence>
<dbReference type="AlphaFoldDB" id="A0A847RMJ1"/>
<name>A0A847RMJ1_9BACT</name>
<comment type="caution">
    <text evidence="5">The sequence shown here is derived from an EMBL/GenBank/DDBJ whole genome shotgun (WGS) entry which is preliminary data.</text>
</comment>
<dbReference type="InterPro" id="IPR012373">
    <property type="entry name" value="Ferrdict_sens_TM"/>
</dbReference>
<dbReference type="InterPro" id="IPR006860">
    <property type="entry name" value="FecR"/>
</dbReference>
<dbReference type="InterPro" id="IPR032508">
    <property type="entry name" value="FecR_C"/>
</dbReference>
<feature type="domain" description="FecR N-terminal" evidence="3">
    <location>
        <begin position="10"/>
        <end position="48"/>
    </location>
</feature>
<evidence type="ECO:0000313" key="6">
    <source>
        <dbReference type="Proteomes" id="UP000570474"/>
    </source>
</evidence>
<evidence type="ECO:0000256" key="1">
    <source>
        <dbReference type="SAM" id="Phobius"/>
    </source>
</evidence>
<protein>
    <submittedName>
        <fullName evidence="5">DUF4974 domain-containing protein</fullName>
    </submittedName>
</protein>
<dbReference type="Gene3D" id="2.60.120.1440">
    <property type="match status" value="1"/>
</dbReference>
<keyword evidence="6" id="KW-1185">Reference proteome</keyword>
<feature type="transmembrane region" description="Helical" evidence="1">
    <location>
        <begin position="86"/>
        <end position="108"/>
    </location>
</feature>
<gene>
    <name evidence="5" type="ORF">HGH92_22065</name>
</gene>
<evidence type="ECO:0000259" key="3">
    <source>
        <dbReference type="Pfam" id="PF16220"/>
    </source>
</evidence>
<dbReference type="Pfam" id="PF04773">
    <property type="entry name" value="FecR"/>
    <property type="match status" value="1"/>
</dbReference>
<dbReference type="RefSeq" id="WP_168872905.1">
    <property type="nucleotide sequence ID" value="NZ_JABAIA010000002.1"/>
</dbReference>
<evidence type="ECO:0000313" key="5">
    <source>
        <dbReference type="EMBL" id="NLR67010.1"/>
    </source>
</evidence>
<evidence type="ECO:0000259" key="4">
    <source>
        <dbReference type="Pfam" id="PF16344"/>
    </source>
</evidence>
<dbReference type="Pfam" id="PF16220">
    <property type="entry name" value="DUF4880"/>
    <property type="match status" value="1"/>
</dbReference>
<feature type="domain" description="Protein FecR C-terminal" evidence="4">
    <location>
        <begin position="324"/>
        <end position="390"/>
    </location>
</feature>
<feature type="domain" description="FecR protein" evidence="2">
    <location>
        <begin position="189"/>
        <end position="282"/>
    </location>
</feature>
<dbReference type="InterPro" id="IPR032623">
    <property type="entry name" value="FecR_N"/>
</dbReference>
<dbReference type="Gene3D" id="3.55.50.30">
    <property type="match status" value="1"/>
</dbReference>
<organism evidence="5 6">
    <name type="scientific">Chitinophaga varians</name>
    <dbReference type="NCBI Taxonomy" id="2202339"/>
    <lineage>
        <taxon>Bacteria</taxon>
        <taxon>Pseudomonadati</taxon>
        <taxon>Bacteroidota</taxon>
        <taxon>Chitinophagia</taxon>
        <taxon>Chitinophagales</taxon>
        <taxon>Chitinophagaceae</taxon>
        <taxon>Chitinophaga</taxon>
    </lineage>
</organism>
<evidence type="ECO:0000259" key="2">
    <source>
        <dbReference type="Pfam" id="PF04773"/>
    </source>
</evidence>
<dbReference type="Proteomes" id="UP000570474">
    <property type="component" value="Unassembled WGS sequence"/>
</dbReference>
<keyword evidence="1" id="KW-0812">Transmembrane</keyword>
<dbReference type="Pfam" id="PF16344">
    <property type="entry name" value="FecR_C"/>
    <property type="match status" value="1"/>
</dbReference>
<dbReference type="PANTHER" id="PTHR30273:SF2">
    <property type="entry name" value="PROTEIN FECR"/>
    <property type="match status" value="1"/>
</dbReference>
<keyword evidence="1" id="KW-0472">Membrane</keyword>
<keyword evidence="1" id="KW-1133">Transmembrane helix</keyword>
<proteinExistence type="predicted"/>
<reference evidence="5 6" key="1">
    <citation type="submission" date="2020-04" db="EMBL/GenBank/DDBJ databases">
        <authorList>
            <person name="Yin C."/>
        </authorList>
    </citation>
    <scope>NUCLEOTIDE SEQUENCE [LARGE SCALE GENOMIC DNA]</scope>
    <source>
        <strain evidence="5 6">Ae27</strain>
    </source>
</reference>
<dbReference type="EMBL" id="JABAIA010000002">
    <property type="protein sequence ID" value="NLR67010.1"/>
    <property type="molecule type" value="Genomic_DNA"/>
</dbReference>
<dbReference type="GO" id="GO:0016989">
    <property type="term" value="F:sigma factor antagonist activity"/>
    <property type="evidence" value="ECO:0007669"/>
    <property type="project" value="TreeGrafter"/>
</dbReference>
<dbReference type="PANTHER" id="PTHR30273">
    <property type="entry name" value="PERIPLASMIC SIGNAL SENSOR AND SIGMA FACTOR ACTIVATOR FECR-RELATED"/>
    <property type="match status" value="1"/>
</dbReference>